<protein>
    <submittedName>
        <fullName evidence="1">Uncharacterized protein</fullName>
    </submittedName>
</protein>
<dbReference type="Proteomes" id="UP000000260">
    <property type="component" value="Chromosome"/>
</dbReference>
<dbReference type="KEGG" id="esa:ESA_01314"/>
<gene>
    <name evidence="1" type="ordered locus">ESA_01314</name>
</gene>
<evidence type="ECO:0000313" key="1">
    <source>
        <dbReference type="EMBL" id="ABU76574.1"/>
    </source>
</evidence>
<organism evidence="1 2">
    <name type="scientific">Cronobacter sakazakii (strain ATCC BAA-894)</name>
    <name type="common">Enterobacter sakazakii</name>
    <dbReference type="NCBI Taxonomy" id="290339"/>
    <lineage>
        <taxon>Bacteria</taxon>
        <taxon>Pseudomonadati</taxon>
        <taxon>Pseudomonadota</taxon>
        <taxon>Gammaproteobacteria</taxon>
        <taxon>Enterobacterales</taxon>
        <taxon>Enterobacteriaceae</taxon>
        <taxon>Cronobacter</taxon>
    </lineage>
</organism>
<proteinExistence type="predicted"/>
<accession>A7MJG6</accession>
<keyword evidence="2" id="KW-1185">Reference proteome</keyword>
<dbReference type="AlphaFoldDB" id="A7MJG6"/>
<dbReference type="EMBL" id="CP000783">
    <property type="protein sequence ID" value="ABU76574.1"/>
    <property type="molecule type" value="Genomic_DNA"/>
</dbReference>
<reference evidence="1 2" key="1">
    <citation type="journal article" date="2010" name="PLoS ONE">
        <title>Genome sequence of Cronobacter sakazakii BAA-894 and comparative genomic hybridization analysis with other Cronobacter species.</title>
        <authorList>
            <person name="Kucerova E."/>
            <person name="Clifton S.W."/>
            <person name="Xia X.Q."/>
            <person name="Long F."/>
            <person name="Porwollik S."/>
            <person name="Fulton L."/>
            <person name="Fronick C."/>
            <person name="Minx P."/>
            <person name="Kyung K."/>
            <person name="Warren W."/>
            <person name="Fulton R."/>
            <person name="Feng D."/>
            <person name="Wollam A."/>
            <person name="Shah N."/>
            <person name="Bhonagiri V."/>
            <person name="Nash W.E."/>
            <person name="Hallsworth-Pepin K."/>
            <person name="Wilson R.K."/>
            <person name="McClelland M."/>
            <person name="Forsythe S.J."/>
        </authorList>
    </citation>
    <scope>NUCLEOTIDE SEQUENCE [LARGE SCALE GENOMIC DNA]</scope>
    <source>
        <strain evidence="1 2">ATCC BAA-894</strain>
    </source>
</reference>
<name>A7MJG6_CROS8</name>
<sequence>MVFYFVAPFPDIFPDIISRFFLSGHGVITLILNVFS</sequence>
<evidence type="ECO:0000313" key="2">
    <source>
        <dbReference type="Proteomes" id="UP000000260"/>
    </source>
</evidence>
<dbReference type="HOGENOM" id="CLU_3355689_0_0_6"/>